<evidence type="ECO:0000313" key="1">
    <source>
        <dbReference type="EMBL" id="KRG29033.1"/>
    </source>
</evidence>
<dbReference type="Pfam" id="PF10117">
    <property type="entry name" value="McrBC"/>
    <property type="match status" value="1"/>
</dbReference>
<organism evidence="1 2">
    <name type="scientific">Salegentibacter mishustinae</name>
    <dbReference type="NCBI Taxonomy" id="270918"/>
    <lineage>
        <taxon>Bacteria</taxon>
        <taxon>Pseudomonadati</taxon>
        <taxon>Bacteroidota</taxon>
        <taxon>Flavobacteriia</taxon>
        <taxon>Flavobacteriales</taxon>
        <taxon>Flavobacteriaceae</taxon>
        <taxon>Salegentibacter</taxon>
    </lineage>
</organism>
<gene>
    <name evidence="1" type="ORF">APR42_03650</name>
</gene>
<reference evidence="1" key="1">
    <citation type="submission" date="2015-10" db="EMBL/GenBank/DDBJ databases">
        <title>Draft genome sequence of Salegentibacter mishustinae KCTC 12263.</title>
        <authorList>
            <person name="Lin W."/>
            <person name="Zheng Q."/>
        </authorList>
    </citation>
    <scope>NUCLEOTIDE SEQUENCE [LARGE SCALE GENOMIC DNA]</scope>
    <source>
        <strain evidence="1">KCTC 12263</strain>
    </source>
</reference>
<dbReference type="PANTHER" id="PTHR38733:SF1">
    <property type="entry name" value="TYPE IV METHYL-DIRECTED RESTRICTION ENZYME ECOKMCRBC"/>
    <property type="match status" value="1"/>
</dbReference>
<proteinExistence type="predicted"/>
<dbReference type="PANTHER" id="PTHR38733">
    <property type="entry name" value="PROTEIN MCRC"/>
    <property type="match status" value="1"/>
</dbReference>
<dbReference type="STRING" id="270918.APR42_03650"/>
<dbReference type="RefSeq" id="WP_057481507.1">
    <property type="nucleotide sequence ID" value="NZ_BMWR01000003.1"/>
</dbReference>
<evidence type="ECO:0008006" key="3">
    <source>
        <dbReference type="Google" id="ProtNLM"/>
    </source>
</evidence>
<dbReference type="AlphaFoldDB" id="A0A0Q9ZA79"/>
<dbReference type="InterPro" id="IPR019292">
    <property type="entry name" value="McrC"/>
</dbReference>
<accession>A0A0Q9ZA79</accession>
<dbReference type="EMBL" id="LKTP01000012">
    <property type="protein sequence ID" value="KRG29033.1"/>
    <property type="molecule type" value="Genomic_DNA"/>
</dbReference>
<protein>
    <recommendedName>
        <fullName evidence="3">Restriction endonuclease</fullName>
    </recommendedName>
</protein>
<dbReference type="Proteomes" id="UP000051643">
    <property type="component" value="Unassembled WGS sequence"/>
</dbReference>
<sequence length="403" mass="47370">MKKANNIIQVYEHEFKKVGGAFKQKHLKAFSKLNALHDDCYFDLRYNGIKFKNYVGVIEVDGLTVEILPKIDSTNNDNPKLWRDVLMDMLKATKNLKVQKVGEANVSKQKIHLLEIYFEWYLTEVDLLVRQGLIKQYRRKTGNVKALKGKLEFAAHLQKNLIHKERFYSTHQVYDYDHQIHQILSYALDIIEHFSKGSYLYSKCKSIQLNFPEVSSSKIDADTFKKLKLDRKSQPYKTALEIARFIILHYAPNISSGDEKMLALLFDMNSLWEEYVLVKMKKEALKLEDTEVYGQSSKEFWQGITIRPDIVVKKKDQFYVIDTKWKNIQNFKPSTQDLRQMYVYNDYWESVQSMLLYPATKTIVPDFKNFKARDHQCAVGRLNIIENGKLNAEIGKEILEWYS</sequence>
<name>A0A0Q9ZA79_9FLAO</name>
<evidence type="ECO:0000313" key="2">
    <source>
        <dbReference type="Proteomes" id="UP000051643"/>
    </source>
</evidence>
<dbReference type="REBASE" id="149289">
    <property type="entry name" value="Smi12263McrBCP"/>
</dbReference>
<keyword evidence="2" id="KW-1185">Reference proteome</keyword>
<comment type="caution">
    <text evidence="1">The sequence shown here is derived from an EMBL/GenBank/DDBJ whole genome shotgun (WGS) entry which is preliminary data.</text>
</comment>